<dbReference type="PROSITE" id="PS51846">
    <property type="entry name" value="CNNM"/>
    <property type="match status" value="1"/>
</dbReference>
<dbReference type="InterPro" id="IPR044751">
    <property type="entry name" value="Ion_transp-like_CBS"/>
</dbReference>
<keyword evidence="2 8" id="KW-0812">Transmembrane</keyword>
<evidence type="ECO:0008006" key="14">
    <source>
        <dbReference type="Google" id="ProtNLM"/>
    </source>
</evidence>
<dbReference type="OrthoDB" id="9798188at2"/>
<dbReference type="InterPro" id="IPR002550">
    <property type="entry name" value="CNNM"/>
</dbReference>
<evidence type="ECO:0000313" key="12">
    <source>
        <dbReference type="EMBL" id="AEB13012.1"/>
    </source>
</evidence>
<dbReference type="Pfam" id="PF01595">
    <property type="entry name" value="CNNM"/>
    <property type="match status" value="1"/>
</dbReference>
<dbReference type="Gene3D" id="3.10.580.10">
    <property type="entry name" value="CBS-domain"/>
    <property type="match status" value="1"/>
</dbReference>
<dbReference type="SUPFAM" id="SSF56176">
    <property type="entry name" value="FAD-binding/transporter-associated domain-like"/>
    <property type="match status" value="1"/>
</dbReference>
<evidence type="ECO:0000313" key="13">
    <source>
        <dbReference type="Proteomes" id="UP000006852"/>
    </source>
</evidence>
<dbReference type="CDD" id="cd04590">
    <property type="entry name" value="CBS_pair_CorC_HlyC_assoc"/>
    <property type="match status" value="1"/>
</dbReference>
<dbReference type="InterPro" id="IPR016169">
    <property type="entry name" value="FAD-bd_PCMH_sub2"/>
</dbReference>
<evidence type="ECO:0000256" key="4">
    <source>
        <dbReference type="ARBA" id="ARBA00022989"/>
    </source>
</evidence>
<dbReference type="Pfam" id="PF00571">
    <property type="entry name" value="CBS"/>
    <property type="match status" value="2"/>
</dbReference>
<evidence type="ECO:0000256" key="1">
    <source>
        <dbReference type="ARBA" id="ARBA00004141"/>
    </source>
</evidence>
<dbReference type="HOGENOM" id="CLU_015237_4_1_12"/>
<dbReference type="eggNOG" id="COG1253">
    <property type="taxonomic scope" value="Bacteria"/>
</dbReference>
<feature type="domain" description="CNNM transmembrane" evidence="11">
    <location>
        <begin position="2"/>
        <end position="190"/>
    </location>
</feature>
<accession>F2NU48</accession>
<dbReference type="PANTHER" id="PTHR22777:SF17">
    <property type="entry name" value="UPF0053 PROTEIN SLL0260"/>
    <property type="match status" value="1"/>
</dbReference>
<reference evidence="12 13" key="1">
    <citation type="journal article" date="2011" name="Stand. Genomic Sci.">
        <title>Complete genome sequence of Treponema succinifaciens type strain (6091).</title>
        <authorList>
            <person name="Han C."/>
            <person name="Gronow S."/>
            <person name="Teshima H."/>
            <person name="Lapidus A."/>
            <person name="Nolan M."/>
            <person name="Lucas S."/>
            <person name="Hammon N."/>
            <person name="Deshpande S."/>
            <person name="Cheng J.F."/>
            <person name="Zeytun A."/>
            <person name="Tapia R."/>
            <person name="Goodwin L."/>
            <person name="Pitluck S."/>
            <person name="Liolios K."/>
            <person name="Pagani I."/>
            <person name="Ivanova N."/>
            <person name="Mavromatis K."/>
            <person name="Mikhailova N."/>
            <person name="Huntemann M."/>
            <person name="Pati A."/>
            <person name="Chen A."/>
            <person name="Palaniappan K."/>
            <person name="Land M."/>
            <person name="Hauser L."/>
            <person name="Brambilla E.M."/>
            <person name="Rohde M."/>
            <person name="Goker M."/>
            <person name="Woyke T."/>
            <person name="Bristow J."/>
            <person name="Eisen J.A."/>
            <person name="Markowitz V."/>
            <person name="Hugenholtz P."/>
            <person name="Kyrpides N.C."/>
            <person name="Klenk H.P."/>
            <person name="Detter J.C."/>
        </authorList>
    </citation>
    <scope>NUCLEOTIDE SEQUENCE [LARGE SCALE GENOMIC DNA]</scope>
    <source>
        <strain evidence="13">ATCC 33096 / DSM 2489 / 6091</strain>
    </source>
</reference>
<name>F2NU48_TRES6</name>
<dbReference type="InterPro" id="IPR036318">
    <property type="entry name" value="FAD-bd_PCMH-like_sf"/>
</dbReference>
<evidence type="ECO:0000259" key="11">
    <source>
        <dbReference type="PROSITE" id="PS51846"/>
    </source>
</evidence>
<dbReference type="Pfam" id="PF03471">
    <property type="entry name" value="CorC_HlyC"/>
    <property type="match status" value="1"/>
</dbReference>
<feature type="transmembrane region" description="Helical" evidence="9">
    <location>
        <begin position="132"/>
        <end position="156"/>
    </location>
</feature>
<dbReference type="SMART" id="SM01091">
    <property type="entry name" value="CorC_HlyC"/>
    <property type="match status" value="1"/>
</dbReference>
<dbReference type="SUPFAM" id="SSF54631">
    <property type="entry name" value="CBS-domain pair"/>
    <property type="match status" value="1"/>
</dbReference>
<evidence type="ECO:0000256" key="3">
    <source>
        <dbReference type="ARBA" id="ARBA00022737"/>
    </source>
</evidence>
<protein>
    <recommendedName>
        <fullName evidence="14">CBS domain containing protein</fullName>
    </recommendedName>
</protein>
<dbReference type="InterPro" id="IPR000644">
    <property type="entry name" value="CBS_dom"/>
</dbReference>
<evidence type="ECO:0000256" key="8">
    <source>
        <dbReference type="PROSITE-ProRule" id="PRU01193"/>
    </source>
</evidence>
<dbReference type="KEGG" id="tsu:Tresu_0042"/>
<dbReference type="STRING" id="869209.Tresu_0042"/>
<dbReference type="InterPro" id="IPR046342">
    <property type="entry name" value="CBS_dom_sf"/>
</dbReference>
<evidence type="ECO:0000256" key="6">
    <source>
        <dbReference type="ARBA" id="ARBA00023136"/>
    </source>
</evidence>
<dbReference type="GO" id="GO:0005886">
    <property type="term" value="C:plasma membrane"/>
    <property type="evidence" value="ECO:0007669"/>
    <property type="project" value="TreeGrafter"/>
</dbReference>
<dbReference type="RefSeq" id="WP_013700323.1">
    <property type="nucleotide sequence ID" value="NC_015385.1"/>
</dbReference>
<dbReference type="EMBL" id="CP002631">
    <property type="protein sequence ID" value="AEB13012.1"/>
    <property type="molecule type" value="Genomic_DNA"/>
</dbReference>
<dbReference type="Proteomes" id="UP000006852">
    <property type="component" value="Chromosome"/>
</dbReference>
<sequence length="421" mass="48004">MSAFYILLNLFAIAFLLFLGAFFSATETAFTSISRISVRQMLKENAKNSIRVYKIKSELDQLISTVLIGTNFVNTLNSSIATAFAIKVFGAEYVSFATAAITILVIVFAEIIPKTFASFNQKTVVQNSAVPILIIQKIFFPVIWLFFQFTKLLDFLEKKIIKAKRPLITEEELKALIAIGENEGTLEQDERKMLERIFEFSDLRVHNIMRHRSLVRHIYASDSFEDVIKIFEETGYSRILVYENDSEEIVGMLYFKDVLFADKKICSCNDFVRQCMRSVLFVPETLSAIELLKKFKAEKNNFAVAVNEYGEMTGIVTLDNILHEVFGRITDEHGMVDVPPEKRITLVGVNEFLVPGDMKLDDLNNVLYMSLSSENFDTLGGWLLERFDELPAVGSVYKKDGTLFIVEDQSARRIQTVRIKL</sequence>
<dbReference type="InterPro" id="IPR005170">
    <property type="entry name" value="Transptr-assoc_dom"/>
</dbReference>
<dbReference type="AlphaFoldDB" id="F2NU48"/>
<evidence type="ECO:0000256" key="5">
    <source>
        <dbReference type="ARBA" id="ARBA00023122"/>
    </source>
</evidence>
<dbReference type="GeneID" id="302997291"/>
<keyword evidence="5 7" id="KW-0129">CBS domain</keyword>
<evidence type="ECO:0000256" key="7">
    <source>
        <dbReference type="PROSITE-ProRule" id="PRU00703"/>
    </source>
</evidence>
<keyword evidence="6 8" id="KW-0472">Membrane</keyword>
<feature type="transmembrane region" description="Helical" evidence="9">
    <location>
        <begin position="93"/>
        <end position="112"/>
    </location>
</feature>
<evidence type="ECO:0000256" key="2">
    <source>
        <dbReference type="ARBA" id="ARBA00022692"/>
    </source>
</evidence>
<keyword evidence="3" id="KW-0677">Repeat</keyword>
<gene>
    <name evidence="12" type="ordered locus">Tresu_0042</name>
</gene>
<comment type="subcellular location">
    <subcellularLocation>
        <location evidence="1">Membrane</location>
        <topology evidence="1">Multi-pass membrane protein</topology>
    </subcellularLocation>
</comment>
<dbReference type="PANTHER" id="PTHR22777">
    <property type="entry name" value="HEMOLYSIN-RELATED"/>
    <property type="match status" value="1"/>
</dbReference>
<feature type="transmembrane region" description="Helical" evidence="9">
    <location>
        <begin position="6"/>
        <end position="25"/>
    </location>
</feature>
<dbReference type="PROSITE" id="PS51371">
    <property type="entry name" value="CBS"/>
    <property type="match status" value="2"/>
</dbReference>
<dbReference type="SMART" id="SM00116">
    <property type="entry name" value="CBS"/>
    <property type="match status" value="2"/>
</dbReference>
<feature type="domain" description="CBS" evidence="10">
    <location>
        <begin position="209"/>
        <end position="271"/>
    </location>
</feature>
<dbReference type="GO" id="GO:0050660">
    <property type="term" value="F:flavin adenine dinucleotide binding"/>
    <property type="evidence" value="ECO:0007669"/>
    <property type="project" value="InterPro"/>
</dbReference>
<dbReference type="Gene3D" id="3.30.465.10">
    <property type="match status" value="1"/>
</dbReference>
<keyword evidence="13" id="KW-1185">Reference proteome</keyword>
<evidence type="ECO:0000256" key="9">
    <source>
        <dbReference type="SAM" id="Phobius"/>
    </source>
</evidence>
<evidence type="ECO:0000259" key="10">
    <source>
        <dbReference type="PROSITE" id="PS51371"/>
    </source>
</evidence>
<proteinExistence type="predicted"/>
<feature type="domain" description="CBS" evidence="10">
    <location>
        <begin position="275"/>
        <end position="332"/>
    </location>
</feature>
<reference evidence="13" key="2">
    <citation type="submission" date="2011-04" db="EMBL/GenBank/DDBJ databases">
        <title>The complete genome of chromosome of Treponema succinifaciens DSM 2489.</title>
        <authorList>
            <person name="Lucas S."/>
            <person name="Copeland A."/>
            <person name="Lapidus A."/>
            <person name="Bruce D."/>
            <person name="Goodwin L."/>
            <person name="Pitluck S."/>
            <person name="Peters L."/>
            <person name="Kyrpides N."/>
            <person name="Mavromatis K."/>
            <person name="Ivanova N."/>
            <person name="Ovchinnikova G."/>
            <person name="Teshima H."/>
            <person name="Detter J.C."/>
            <person name="Tapia R."/>
            <person name="Han C."/>
            <person name="Land M."/>
            <person name="Hauser L."/>
            <person name="Markowitz V."/>
            <person name="Cheng J.-F."/>
            <person name="Hugenholtz P."/>
            <person name="Woyke T."/>
            <person name="Wu D."/>
            <person name="Gronow S."/>
            <person name="Wellnitz S."/>
            <person name="Brambilla E."/>
            <person name="Klenk H.-P."/>
            <person name="Eisen J.A."/>
        </authorList>
    </citation>
    <scope>NUCLEOTIDE SEQUENCE [LARGE SCALE GENOMIC DNA]</scope>
    <source>
        <strain evidence="13">ATCC 33096 / DSM 2489 / 6091</strain>
    </source>
</reference>
<organism evidence="12 13">
    <name type="scientific">Treponema succinifaciens (strain ATCC 33096 / DSM 2489 / 6091)</name>
    <dbReference type="NCBI Taxonomy" id="869209"/>
    <lineage>
        <taxon>Bacteria</taxon>
        <taxon>Pseudomonadati</taxon>
        <taxon>Spirochaetota</taxon>
        <taxon>Spirochaetia</taxon>
        <taxon>Spirochaetales</taxon>
        <taxon>Treponemataceae</taxon>
        <taxon>Treponema</taxon>
    </lineage>
</organism>
<keyword evidence="4 8" id="KW-1133">Transmembrane helix</keyword>